<proteinExistence type="predicted"/>
<dbReference type="InterPro" id="IPR010730">
    <property type="entry name" value="HET"/>
</dbReference>
<gene>
    <name evidence="2" type="ORF">BDV96DRAFT_509699</name>
</gene>
<dbReference type="AlphaFoldDB" id="A0A6A5YG20"/>
<feature type="domain" description="Heterokaryon incompatibility" evidence="1">
    <location>
        <begin position="51"/>
        <end position="233"/>
    </location>
</feature>
<protein>
    <submittedName>
        <fullName evidence="2">Heterokaryon incompatibility protein-domain-containing protein</fullName>
    </submittedName>
</protein>
<dbReference type="PANTHER" id="PTHR24148">
    <property type="entry name" value="ANKYRIN REPEAT DOMAIN-CONTAINING PROTEIN 39 HOMOLOG-RELATED"/>
    <property type="match status" value="1"/>
</dbReference>
<dbReference type="EMBL" id="ML977392">
    <property type="protein sequence ID" value="KAF2105247.1"/>
    <property type="molecule type" value="Genomic_DNA"/>
</dbReference>
<sequence length="684" mass="76724">MDAVYKTLSLDPNRREIRLLKIITTAPQICCKLIISISLSKKNKRNHKRNYCALSYVWGDPNNLRDIEVNGAPHKITKNLAEALRNVQFHWARVNPNHEETEMLLWVDAICINQKDLIEKKHQIPLMGDIYASAGITFCSLSPKTTRTSLSLALDRVSELARRLEHNSSDDESEIVPDPVKIFETLHISGAGPEETTNETEQREARGSDDSQFDMLLELMGLPYWTRAWIFQELVLSKRLVFFYRNRSIGFKALSRVIEWAGAVSQSASSSSLPLGVRYAIRALCTDSVIRQTKYTRKILLTRKSTTDLVVEDVVVQWLGEFGTNLSATNPKDHVYALLGISGLAIEADYDKKTSVADVYITYCERMMTSTRQMPSASLAFLRSAGRANGSPGPYSLPTWVPNFPHCASSKACTVRPFPGHEVPRCDAWSTFVEAAGDTKIDGRTLVTTYLTVDIIEDISGTFGDSTAVRLNFLSSVFKMLRHLYDDSGRPYSNNHPFIKLASAFCQARIDWESPEVMRVARMFQLAVLTAEDEAPKDERVVKALGKNFAQQICCDIEEISDRMDSMGWVEAMSAKRITLFCIELVSMNPFKDNGSAHEIFADQLRHSFDGMQIARIAGGDFVIVPLAASIGDRIVLLGGYNDVCLIREERGYFSYIGPAGIATEIVNEKVSQARQETQLIRIR</sequence>
<reference evidence="2" key="1">
    <citation type="journal article" date="2020" name="Stud. Mycol.">
        <title>101 Dothideomycetes genomes: a test case for predicting lifestyles and emergence of pathogens.</title>
        <authorList>
            <person name="Haridas S."/>
            <person name="Albert R."/>
            <person name="Binder M."/>
            <person name="Bloem J."/>
            <person name="Labutti K."/>
            <person name="Salamov A."/>
            <person name="Andreopoulos B."/>
            <person name="Baker S."/>
            <person name="Barry K."/>
            <person name="Bills G."/>
            <person name="Bluhm B."/>
            <person name="Cannon C."/>
            <person name="Castanera R."/>
            <person name="Culley D."/>
            <person name="Daum C."/>
            <person name="Ezra D."/>
            <person name="Gonzalez J."/>
            <person name="Henrissat B."/>
            <person name="Kuo A."/>
            <person name="Liang C."/>
            <person name="Lipzen A."/>
            <person name="Lutzoni F."/>
            <person name="Magnuson J."/>
            <person name="Mondo S."/>
            <person name="Nolan M."/>
            <person name="Ohm R."/>
            <person name="Pangilinan J."/>
            <person name="Park H.-J."/>
            <person name="Ramirez L."/>
            <person name="Alfaro M."/>
            <person name="Sun H."/>
            <person name="Tritt A."/>
            <person name="Yoshinaga Y."/>
            <person name="Zwiers L.-H."/>
            <person name="Turgeon B."/>
            <person name="Goodwin S."/>
            <person name="Spatafora J."/>
            <person name="Crous P."/>
            <person name="Grigoriev I."/>
        </authorList>
    </citation>
    <scope>NUCLEOTIDE SEQUENCE</scope>
    <source>
        <strain evidence="2">CBS 627.86</strain>
    </source>
</reference>
<evidence type="ECO:0000259" key="1">
    <source>
        <dbReference type="Pfam" id="PF06985"/>
    </source>
</evidence>
<name>A0A6A5YG20_9PLEO</name>
<accession>A0A6A5YG20</accession>
<dbReference type="OrthoDB" id="2157530at2759"/>
<evidence type="ECO:0000313" key="2">
    <source>
        <dbReference type="EMBL" id="KAF2105247.1"/>
    </source>
</evidence>
<evidence type="ECO:0000313" key="3">
    <source>
        <dbReference type="Proteomes" id="UP000799770"/>
    </source>
</evidence>
<dbReference type="InterPro" id="IPR052895">
    <property type="entry name" value="HetReg/Transcr_Mod"/>
</dbReference>
<dbReference type="Pfam" id="PF06985">
    <property type="entry name" value="HET"/>
    <property type="match status" value="1"/>
</dbReference>
<dbReference type="PANTHER" id="PTHR24148:SF73">
    <property type="entry name" value="HET DOMAIN PROTEIN (AFU_ORTHOLOGUE AFUA_8G01020)"/>
    <property type="match status" value="1"/>
</dbReference>
<keyword evidence="3" id="KW-1185">Reference proteome</keyword>
<organism evidence="2 3">
    <name type="scientific">Lophiotrema nucula</name>
    <dbReference type="NCBI Taxonomy" id="690887"/>
    <lineage>
        <taxon>Eukaryota</taxon>
        <taxon>Fungi</taxon>
        <taxon>Dikarya</taxon>
        <taxon>Ascomycota</taxon>
        <taxon>Pezizomycotina</taxon>
        <taxon>Dothideomycetes</taxon>
        <taxon>Pleosporomycetidae</taxon>
        <taxon>Pleosporales</taxon>
        <taxon>Lophiotremataceae</taxon>
        <taxon>Lophiotrema</taxon>
    </lineage>
</organism>
<dbReference type="Proteomes" id="UP000799770">
    <property type="component" value="Unassembled WGS sequence"/>
</dbReference>